<proteinExistence type="predicted"/>
<evidence type="ECO:0000313" key="2">
    <source>
        <dbReference type="Proteomes" id="UP000000289"/>
    </source>
</evidence>
<evidence type="ECO:0000313" key="1">
    <source>
        <dbReference type="EMBL" id="CCC33037.1"/>
    </source>
</evidence>
<dbReference type="EMBL" id="FR877557">
    <property type="protein sequence ID" value="CCC33037.1"/>
    <property type="molecule type" value="Genomic_DNA"/>
</dbReference>
<dbReference type="InterPro" id="IPR010364">
    <property type="entry name" value="Uncharacterised_IM_CreD"/>
</dbReference>
<accession>A0A0K0HHD4</accession>
<dbReference type="PANTHER" id="PTHR30092">
    <property type="entry name" value="INNER MEMBRANE PROTEIN CRED"/>
    <property type="match status" value="1"/>
</dbReference>
<protein>
    <submittedName>
        <fullName evidence="1">Inner membrane protein</fullName>
    </submittedName>
</protein>
<dbReference type="AlphaFoldDB" id="A0A0K0HHD4"/>
<organism evidence="1 2">
    <name type="scientific">Salmonella bongori (strain ATCC 43975 / DSM 13772 / NCTC 12419)</name>
    <dbReference type="NCBI Taxonomy" id="218493"/>
    <lineage>
        <taxon>Bacteria</taxon>
        <taxon>Pseudomonadati</taxon>
        <taxon>Pseudomonadota</taxon>
        <taxon>Gammaproteobacteria</taxon>
        <taxon>Enterobacterales</taxon>
        <taxon>Enterobacteriaceae</taxon>
        <taxon>Salmonella</taxon>
    </lineage>
</organism>
<dbReference type="PANTHER" id="PTHR30092:SF0">
    <property type="entry name" value="INNER MEMBRANE PROTEIN CRED"/>
    <property type="match status" value="1"/>
</dbReference>
<dbReference type="Pfam" id="PF06123">
    <property type="entry name" value="CreD"/>
    <property type="match status" value="1"/>
</dbReference>
<dbReference type="Proteomes" id="UP000000289">
    <property type="component" value="Chromosome"/>
</dbReference>
<dbReference type="GO" id="GO:0005886">
    <property type="term" value="C:plasma membrane"/>
    <property type="evidence" value="ECO:0007669"/>
    <property type="project" value="TreeGrafter"/>
</dbReference>
<gene>
    <name evidence="1" type="ordered locus">SBG_3997</name>
</gene>
<dbReference type="eggNOG" id="COG4452">
    <property type="taxonomic scope" value="Bacteria"/>
</dbReference>
<sequence length="97" mass="10999">MWKSPRLWKVMIPGGAIILLLIPLMMVRQAIVARADYRNDEETDIRQSIRGPQKAVGPLVAIPVTELYTVLENEKEVQHKLSYLSFWLPASLLAEGN</sequence>
<reference evidence="1 2" key="1">
    <citation type="journal article" date="2011" name="PLoS Pathog.">
        <title>Salmonella bongori provides insights into the evolution of the Salmonellae.</title>
        <authorList>
            <person name="Fookes M."/>
            <person name="Schroeder G.N."/>
            <person name="Langridge G.C."/>
            <person name="Blondel C.J."/>
            <person name="Mammina C."/>
            <person name="Connor T.R."/>
            <person name="Seth-Smith H."/>
            <person name="Vernikos G.S."/>
            <person name="Robinson K.S."/>
            <person name="Sanders M."/>
            <person name="Petty N.K."/>
            <person name="Kingsley R.A."/>
            <person name="Baumler A.J."/>
            <person name="Nuccio S.P."/>
            <person name="Contreras I."/>
            <person name="Santiviago C.A."/>
            <person name="Maskell D."/>
            <person name="Barrow P."/>
            <person name="Humphrey T."/>
            <person name="Nastasi A."/>
            <person name="Roberts M."/>
            <person name="Frankel G."/>
            <person name="Parkhill J."/>
            <person name="Dougan G."/>
            <person name="Thomson N.R."/>
        </authorList>
    </citation>
    <scope>NUCLEOTIDE SEQUENCE [LARGE SCALE GENOMIC DNA]</scope>
    <source>
        <strain evidence="2">ATCC 43975 / DSM 13772 / NCTC 12419</strain>
    </source>
</reference>
<name>A0A0K0HHD4_SALBC</name>
<dbReference type="KEGG" id="sbg:SBG_3997"/>